<organism evidence="3 4">
    <name type="scientific">Oceanobacillus arenosus</name>
    <dbReference type="NCBI Taxonomy" id="1229153"/>
    <lineage>
        <taxon>Bacteria</taxon>
        <taxon>Bacillati</taxon>
        <taxon>Bacillota</taxon>
        <taxon>Bacilli</taxon>
        <taxon>Bacillales</taxon>
        <taxon>Bacillaceae</taxon>
        <taxon>Oceanobacillus</taxon>
    </lineage>
</organism>
<name>A0A3D8PYR2_9BACI</name>
<accession>A0A3D8PYR2</accession>
<comment type="caution">
    <text evidence="3">The sequence shown here is derived from an EMBL/GenBank/DDBJ whole genome shotgun (WGS) entry which is preliminary data.</text>
</comment>
<sequence length="197" mass="23076">MREKLLKYMTNFTTLSEEQQQEISEGILIEEYKKGTHLIRQGDDPTIKCYFVLQGCVRQYTIDESGKEVTANFYTEEQAILTFTFQDLSQSSKYALTCLEDSIMVVGDFDTEKEMYNQYSELETMTRQMMEIYLGQAQNEFTAFISSTPEERYKSIMSKRPDLVTRVPQHQLASYLGITPESLSRIKKRMNQDKRRV</sequence>
<dbReference type="CDD" id="cd00038">
    <property type="entry name" value="CAP_ED"/>
    <property type="match status" value="1"/>
</dbReference>
<keyword evidence="4" id="KW-1185">Reference proteome</keyword>
<evidence type="ECO:0000313" key="4">
    <source>
        <dbReference type="Proteomes" id="UP000257143"/>
    </source>
</evidence>
<dbReference type="RefSeq" id="WP_115771466.1">
    <property type="nucleotide sequence ID" value="NZ_PIOC01000003.1"/>
</dbReference>
<proteinExistence type="predicted"/>
<dbReference type="SUPFAM" id="SSF51206">
    <property type="entry name" value="cAMP-binding domain-like"/>
    <property type="match status" value="1"/>
</dbReference>
<evidence type="ECO:0000259" key="2">
    <source>
        <dbReference type="PROSITE" id="PS50042"/>
    </source>
</evidence>
<dbReference type="EMBL" id="PIOC01000003">
    <property type="protein sequence ID" value="RDW21296.1"/>
    <property type="molecule type" value="Genomic_DNA"/>
</dbReference>
<dbReference type="OrthoDB" id="9798104at2"/>
<reference evidence="4" key="1">
    <citation type="submission" date="2017-11" db="EMBL/GenBank/DDBJ databases">
        <authorList>
            <person name="Zhu W."/>
        </authorList>
    </citation>
    <scope>NUCLEOTIDE SEQUENCE [LARGE SCALE GENOMIC DNA]</scope>
    <source>
        <strain evidence="4">CAU 1183</strain>
    </source>
</reference>
<dbReference type="InterPro" id="IPR014710">
    <property type="entry name" value="RmlC-like_jellyroll"/>
</dbReference>
<gene>
    <name evidence="3" type="ORF">CWR48_02460</name>
</gene>
<dbReference type="Gene3D" id="2.60.120.10">
    <property type="entry name" value="Jelly Rolls"/>
    <property type="match status" value="1"/>
</dbReference>
<dbReference type="AlphaFoldDB" id="A0A3D8PYR2"/>
<dbReference type="PROSITE" id="PS50042">
    <property type="entry name" value="CNMP_BINDING_3"/>
    <property type="match status" value="1"/>
</dbReference>
<dbReference type="Proteomes" id="UP000257143">
    <property type="component" value="Unassembled WGS sequence"/>
</dbReference>
<evidence type="ECO:0000256" key="1">
    <source>
        <dbReference type="ARBA" id="ARBA00023159"/>
    </source>
</evidence>
<keyword evidence="1" id="KW-0010">Activator</keyword>
<evidence type="ECO:0000313" key="3">
    <source>
        <dbReference type="EMBL" id="RDW21296.1"/>
    </source>
</evidence>
<feature type="domain" description="Cyclic nucleotide-binding" evidence="2">
    <location>
        <begin position="11"/>
        <end position="43"/>
    </location>
</feature>
<protein>
    <submittedName>
        <fullName evidence="3">Cyclic nucleotide-binding protein</fullName>
    </submittedName>
</protein>
<dbReference type="Pfam" id="PF00027">
    <property type="entry name" value="cNMP_binding"/>
    <property type="match status" value="1"/>
</dbReference>
<dbReference type="InterPro" id="IPR018490">
    <property type="entry name" value="cNMP-bd_dom_sf"/>
</dbReference>
<dbReference type="InterPro" id="IPR000595">
    <property type="entry name" value="cNMP-bd_dom"/>
</dbReference>